<protein>
    <recommendedName>
        <fullName evidence="1">Sulfatase N-terminal domain-containing protein</fullName>
    </recommendedName>
</protein>
<dbReference type="InterPro" id="IPR017850">
    <property type="entry name" value="Alkaline_phosphatase_core_sf"/>
</dbReference>
<gene>
    <name evidence="2" type="ORF">S01H1_04713</name>
</gene>
<comment type="caution">
    <text evidence="2">The sequence shown here is derived from an EMBL/GenBank/DDBJ whole genome shotgun (WGS) entry which is preliminary data.</text>
</comment>
<dbReference type="AlphaFoldDB" id="X0SWZ0"/>
<organism evidence="2">
    <name type="scientific">marine sediment metagenome</name>
    <dbReference type="NCBI Taxonomy" id="412755"/>
    <lineage>
        <taxon>unclassified sequences</taxon>
        <taxon>metagenomes</taxon>
        <taxon>ecological metagenomes</taxon>
    </lineage>
</organism>
<sequence length="318" mass="35894">MSKLTRSEFLKVMGLGASSLTLPGCAHLLRGTRGKGAGKRPNIIFIESDSMDGRIMGCAGHPAAYTPNMDRLAGRGALFLNTYCNSPQCCPSRASMWSGQHTHQIEGWNNYKGIEKGTPTFRTHLDQAGYLTHTIGKTDYLSGSHSFANRIWNWTRTANIRLPQKSRPEARISDSYEHRFRSGDWDRIDKCKEWLRQNAGQDGPPFMLYCGLSIPHPAFRTSKKWLETIDPEKVTLPPYEAQLHPVMEYMAATKNSLGEFSDEEILAIRRTYYAMIAEADAMVGELVDTVESMGLGDSTYIIYMSDHGEMNMEHRQWL</sequence>
<dbReference type="InterPro" id="IPR051849">
    <property type="entry name" value="GAG-degrading_sulfatase"/>
</dbReference>
<reference evidence="2" key="1">
    <citation type="journal article" date="2014" name="Front. Microbiol.">
        <title>High frequency of phylogenetically diverse reductive dehalogenase-homologous genes in deep subseafloor sedimentary metagenomes.</title>
        <authorList>
            <person name="Kawai M."/>
            <person name="Futagami T."/>
            <person name="Toyoda A."/>
            <person name="Takaki Y."/>
            <person name="Nishi S."/>
            <person name="Hori S."/>
            <person name="Arai W."/>
            <person name="Tsubouchi T."/>
            <person name="Morono Y."/>
            <person name="Uchiyama I."/>
            <person name="Ito T."/>
            <person name="Fujiyama A."/>
            <person name="Inagaki F."/>
            <person name="Takami H."/>
        </authorList>
    </citation>
    <scope>NUCLEOTIDE SEQUENCE</scope>
    <source>
        <strain evidence="2">Expedition CK06-06</strain>
    </source>
</reference>
<evidence type="ECO:0000313" key="2">
    <source>
        <dbReference type="EMBL" id="GAF85474.1"/>
    </source>
</evidence>
<proteinExistence type="predicted"/>
<dbReference type="GO" id="GO:0004065">
    <property type="term" value="F:arylsulfatase activity"/>
    <property type="evidence" value="ECO:0007669"/>
    <property type="project" value="TreeGrafter"/>
</dbReference>
<dbReference type="PANTHER" id="PTHR46615:SF1">
    <property type="entry name" value="ARYLSULFATASE K"/>
    <property type="match status" value="1"/>
</dbReference>
<dbReference type="SUPFAM" id="SSF53649">
    <property type="entry name" value="Alkaline phosphatase-like"/>
    <property type="match status" value="1"/>
</dbReference>
<feature type="domain" description="Sulfatase N-terminal" evidence="1">
    <location>
        <begin position="41"/>
        <end position="312"/>
    </location>
</feature>
<dbReference type="GO" id="GO:0015024">
    <property type="term" value="F:glucuronate-2-sulfatase activity"/>
    <property type="evidence" value="ECO:0007669"/>
    <property type="project" value="TreeGrafter"/>
</dbReference>
<dbReference type="Pfam" id="PF00884">
    <property type="entry name" value="Sulfatase"/>
    <property type="match status" value="1"/>
</dbReference>
<accession>X0SWZ0</accession>
<name>X0SWZ0_9ZZZZ</name>
<feature type="non-terminal residue" evidence="2">
    <location>
        <position position="318"/>
    </location>
</feature>
<dbReference type="EMBL" id="BARS01002475">
    <property type="protein sequence ID" value="GAF85474.1"/>
    <property type="molecule type" value="Genomic_DNA"/>
</dbReference>
<dbReference type="PANTHER" id="PTHR46615">
    <property type="entry name" value="ARYLSULFATASE K"/>
    <property type="match status" value="1"/>
</dbReference>
<dbReference type="Gene3D" id="3.40.720.10">
    <property type="entry name" value="Alkaline Phosphatase, subunit A"/>
    <property type="match status" value="1"/>
</dbReference>
<evidence type="ECO:0000259" key="1">
    <source>
        <dbReference type="Pfam" id="PF00884"/>
    </source>
</evidence>
<dbReference type="InterPro" id="IPR000917">
    <property type="entry name" value="Sulfatase_N"/>
</dbReference>